<feature type="compositionally biased region" description="Basic and acidic residues" evidence="1">
    <location>
        <begin position="409"/>
        <end position="423"/>
    </location>
</feature>
<evidence type="ECO:0000256" key="2">
    <source>
        <dbReference type="SAM" id="Phobius"/>
    </source>
</evidence>
<feature type="region of interest" description="Disordered" evidence="1">
    <location>
        <begin position="386"/>
        <end position="423"/>
    </location>
</feature>
<feature type="transmembrane region" description="Helical" evidence="2">
    <location>
        <begin position="221"/>
        <end position="243"/>
    </location>
</feature>
<evidence type="ECO:0000313" key="4">
    <source>
        <dbReference type="EMBL" id="GMI22667.1"/>
    </source>
</evidence>
<keyword evidence="5" id="KW-1185">Reference proteome</keyword>
<dbReference type="PANTHER" id="PTHR11319">
    <property type="entry name" value="G PROTEIN-COUPLED RECEPTOR-RELATED"/>
    <property type="match status" value="1"/>
</dbReference>
<keyword evidence="2" id="KW-1133">Transmembrane helix</keyword>
<dbReference type="OrthoDB" id="5950997at2759"/>
<dbReference type="CDD" id="cd00201">
    <property type="entry name" value="WW"/>
    <property type="match status" value="1"/>
</dbReference>
<reference evidence="5" key="1">
    <citation type="journal article" date="2023" name="Commun. Biol.">
        <title>Genome analysis of Parmales, the sister group of diatoms, reveals the evolutionary specialization of diatoms from phago-mixotrophs to photoautotrophs.</title>
        <authorList>
            <person name="Ban H."/>
            <person name="Sato S."/>
            <person name="Yoshikawa S."/>
            <person name="Yamada K."/>
            <person name="Nakamura Y."/>
            <person name="Ichinomiya M."/>
            <person name="Sato N."/>
            <person name="Blanc-Mathieu R."/>
            <person name="Endo H."/>
            <person name="Kuwata A."/>
            <person name="Ogata H."/>
        </authorList>
    </citation>
    <scope>NUCLEOTIDE SEQUENCE [LARGE SCALE GENOMIC DNA]</scope>
</reference>
<dbReference type="Gene3D" id="2.20.70.10">
    <property type="match status" value="1"/>
</dbReference>
<feature type="domain" description="WW" evidence="3">
    <location>
        <begin position="430"/>
        <end position="457"/>
    </location>
</feature>
<dbReference type="InterPro" id="IPR036020">
    <property type="entry name" value="WW_dom_sf"/>
</dbReference>
<feature type="transmembrane region" description="Helical" evidence="2">
    <location>
        <begin position="97"/>
        <end position="116"/>
    </location>
</feature>
<name>A0A9W7L1P7_9STRA</name>
<dbReference type="InterPro" id="IPR001202">
    <property type="entry name" value="WW_dom"/>
</dbReference>
<feature type="transmembrane region" description="Helical" evidence="2">
    <location>
        <begin position="66"/>
        <end position="85"/>
    </location>
</feature>
<comment type="caution">
    <text evidence="4">The sequence shown here is derived from an EMBL/GenBank/DDBJ whole genome shotgun (WGS) entry which is preliminary data.</text>
</comment>
<dbReference type="PROSITE" id="PS50020">
    <property type="entry name" value="WW_DOMAIN_2"/>
    <property type="match status" value="1"/>
</dbReference>
<dbReference type="SUPFAM" id="SSF51045">
    <property type="entry name" value="WW domain"/>
    <property type="match status" value="1"/>
</dbReference>
<feature type="transmembrane region" description="Helical" evidence="2">
    <location>
        <begin position="146"/>
        <end position="168"/>
    </location>
</feature>
<dbReference type="AlphaFoldDB" id="A0A9W7L1P7"/>
<evidence type="ECO:0000256" key="1">
    <source>
        <dbReference type="SAM" id="MobiDB-lite"/>
    </source>
</evidence>
<accession>A0A9W7L1P7</accession>
<sequence length="457" mass="51357">MKNGVKVIFASGQITASLPRVIPSISLPKSYEKVVEASQVFKLDVFTFVPMGCWTGGTFNYYNRTAATTLPVIALCGALFIFGVLMKKRRNKMHTAAIAITYLTLPTITTAVFGLFPCDKLDDGREFLRGDYHIRCDNEGRLVWEIFGYIMIFIFPVCVPALYFYLLWKKKDRIKRPVEEREKDEGIQGLIFLWDPYKPEFWYWEVAETTRRLGMTGLLSIIKPGTFTQLATGLIMAAVYTVLLAKVEPYAEKRDTDIAILSSAMIELTFVASFLMKSQNLVEDSYEAVGLGLLMLVCSLLLVVMFVFWSWKSFNDLNRSEKSLALGVMRGGRRGGGGDRRGEESESGGETEVGAQAEIETDADRSLDDVARGEMRGIQMQDIYISEEEDGKTTKTESVLRASNPMSRVSKEKEKGSRGEIGAAKRKDVWEKVTQEGSGEVYYWNAVTGETAWEKPE</sequence>
<dbReference type="EMBL" id="BRYA01000553">
    <property type="protein sequence ID" value="GMI22667.1"/>
    <property type="molecule type" value="Genomic_DNA"/>
</dbReference>
<gene>
    <name evidence="4" type="ORF">TrCOL_g11388</name>
</gene>
<keyword evidence="2" id="KW-0812">Transmembrane</keyword>
<protein>
    <recommendedName>
        <fullName evidence="3">WW domain-containing protein</fullName>
    </recommendedName>
</protein>
<proteinExistence type="predicted"/>
<feature type="transmembrane region" description="Helical" evidence="2">
    <location>
        <begin position="258"/>
        <end position="276"/>
    </location>
</feature>
<dbReference type="PANTHER" id="PTHR11319:SF35">
    <property type="entry name" value="OUTER MEMBRANE PROTEIN PMPC-RELATED"/>
    <property type="match status" value="1"/>
</dbReference>
<evidence type="ECO:0000259" key="3">
    <source>
        <dbReference type="PROSITE" id="PS50020"/>
    </source>
</evidence>
<evidence type="ECO:0000313" key="5">
    <source>
        <dbReference type="Proteomes" id="UP001165065"/>
    </source>
</evidence>
<dbReference type="Proteomes" id="UP001165065">
    <property type="component" value="Unassembled WGS sequence"/>
</dbReference>
<feature type="transmembrane region" description="Helical" evidence="2">
    <location>
        <begin position="288"/>
        <end position="311"/>
    </location>
</feature>
<keyword evidence="2" id="KW-0472">Membrane</keyword>
<dbReference type="Pfam" id="PF00397">
    <property type="entry name" value="WW"/>
    <property type="match status" value="1"/>
</dbReference>
<organism evidence="4 5">
    <name type="scientific">Triparma columacea</name>
    <dbReference type="NCBI Taxonomy" id="722753"/>
    <lineage>
        <taxon>Eukaryota</taxon>
        <taxon>Sar</taxon>
        <taxon>Stramenopiles</taxon>
        <taxon>Ochrophyta</taxon>
        <taxon>Bolidophyceae</taxon>
        <taxon>Parmales</taxon>
        <taxon>Triparmaceae</taxon>
        <taxon>Triparma</taxon>
    </lineage>
</organism>
<feature type="region of interest" description="Disordered" evidence="1">
    <location>
        <begin position="332"/>
        <end position="366"/>
    </location>
</feature>